<proteinExistence type="predicted"/>
<organism evidence="1 2">
    <name type="scientific">Anaerovibrio lipolyticus</name>
    <dbReference type="NCBI Taxonomy" id="82374"/>
    <lineage>
        <taxon>Bacteria</taxon>
        <taxon>Bacillati</taxon>
        <taxon>Bacillota</taxon>
        <taxon>Negativicutes</taxon>
        <taxon>Selenomonadales</taxon>
        <taxon>Selenomonadaceae</taxon>
        <taxon>Anaerovibrio</taxon>
    </lineage>
</organism>
<sequence>MAFINNNMDIMMQLHGLLANSKMGSITKSSKRTSTEETDESKSFANIWSKIQKEQQEFQDIMDKIDIAQYKLSLQDAFWSDQADAMKHLRNYTQRHQRAYTQEAIGAITTGVLKLNLLNNPLYSYNVDPKLSQELSKQLQTALTEVMMSNIQSTGAWMFY</sequence>
<keyword evidence="2" id="KW-1185">Reference proteome</keyword>
<evidence type="ECO:0000313" key="2">
    <source>
        <dbReference type="Proteomes" id="UP000030993"/>
    </source>
</evidence>
<gene>
    <name evidence="1" type="ORF">NZ47_03985</name>
</gene>
<name>A0A0B2K191_9FIRM</name>
<dbReference type="EMBL" id="JSCE01000083">
    <property type="protein sequence ID" value="KHM52576.1"/>
    <property type="molecule type" value="Genomic_DNA"/>
</dbReference>
<dbReference type="AlphaFoldDB" id="A0A0B2K191"/>
<dbReference type="RefSeq" id="WP_039206703.1">
    <property type="nucleotide sequence ID" value="NZ_JSCE01000083.1"/>
</dbReference>
<accession>A0A0B2K191</accession>
<reference evidence="1 2" key="1">
    <citation type="journal article" date="2013" name="PLoS ONE">
        <title>Identification and characterization of three novel lipases belonging to families II and V from Anaerovibrio lipolyticus 5ST.</title>
        <authorList>
            <person name="Prive F."/>
            <person name="Kaderbhai N.N."/>
            <person name="Girdwood S."/>
            <person name="Worgan H.J."/>
            <person name="Pinloche E."/>
            <person name="Scollan N.D."/>
            <person name="Huws S.A."/>
            <person name="Newbold C.J."/>
        </authorList>
    </citation>
    <scope>NUCLEOTIDE SEQUENCE [LARGE SCALE GENOMIC DNA]</scope>
    <source>
        <strain evidence="1 2">5S</strain>
    </source>
</reference>
<comment type="caution">
    <text evidence="1">The sequence shown here is derived from an EMBL/GenBank/DDBJ whole genome shotgun (WGS) entry which is preliminary data.</text>
</comment>
<evidence type="ECO:0000313" key="1">
    <source>
        <dbReference type="EMBL" id="KHM52576.1"/>
    </source>
</evidence>
<dbReference type="Proteomes" id="UP000030993">
    <property type="component" value="Unassembled WGS sequence"/>
</dbReference>
<protein>
    <submittedName>
        <fullName evidence="1">Uncharacterized protein</fullName>
    </submittedName>
</protein>